<comment type="caution">
    <text evidence="2">The sequence shown here is derived from an EMBL/GenBank/DDBJ whole genome shotgun (WGS) entry which is preliminary data.</text>
</comment>
<evidence type="ECO:0000259" key="1">
    <source>
        <dbReference type="PROSITE" id="PS50011"/>
    </source>
</evidence>
<feature type="domain" description="Protein kinase" evidence="1">
    <location>
        <begin position="153"/>
        <end position="439"/>
    </location>
</feature>
<reference evidence="2" key="1">
    <citation type="submission" date="2021-06" db="EMBL/GenBank/DDBJ databases">
        <authorList>
            <person name="Kallberg Y."/>
            <person name="Tangrot J."/>
            <person name="Rosling A."/>
        </authorList>
    </citation>
    <scope>NUCLEOTIDE SEQUENCE</scope>
    <source>
        <strain evidence="2">IN212</strain>
    </source>
</reference>
<proteinExistence type="predicted"/>
<organism evidence="2 3">
    <name type="scientific">Racocetra fulgida</name>
    <dbReference type="NCBI Taxonomy" id="60492"/>
    <lineage>
        <taxon>Eukaryota</taxon>
        <taxon>Fungi</taxon>
        <taxon>Fungi incertae sedis</taxon>
        <taxon>Mucoromycota</taxon>
        <taxon>Glomeromycotina</taxon>
        <taxon>Glomeromycetes</taxon>
        <taxon>Diversisporales</taxon>
        <taxon>Gigasporaceae</taxon>
        <taxon>Racocetra</taxon>
    </lineage>
</organism>
<dbReference type="InterPro" id="IPR000719">
    <property type="entry name" value="Prot_kinase_dom"/>
</dbReference>
<dbReference type="GO" id="GO:0005524">
    <property type="term" value="F:ATP binding"/>
    <property type="evidence" value="ECO:0007669"/>
    <property type="project" value="InterPro"/>
</dbReference>
<dbReference type="Pfam" id="PF00069">
    <property type="entry name" value="Pkinase"/>
    <property type="match status" value="1"/>
</dbReference>
<dbReference type="SMART" id="SM00220">
    <property type="entry name" value="S_TKc"/>
    <property type="match status" value="1"/>
</dbReference>
<evidence type="ECO:0000313" key="3">
    <source>
        <dbReference type="Proteomes" id="UP000789396"/>
    </source>
</evidence>
<name>A0A9N9GWZ0_9GLOM</name>
<dbReference type="Proteomes" id="UP000789396">
    <property type="component" value="Unassembled WGS sequence"/>
</dbReference>
<evidence type="ECO:0000313" key="2">
    <source>
        <dbReference type="EMBL" id="CAG8632676.1"/>
    </source>
</evidence>
<dbReference type="GO" id="GO:0004672">
    <property type="term" value="F:protein kinase activity"/>
    <property type="evidence" value="ECO:0007669"/>
    <property type="project" value="InterPro"/>
</dbReference>
<dbReference type="Gene3D" id="1.10.510.10">
    <property type="entry name" value="Transferase(Phosphotransferase) domain 1"/>
    <property type="match status" value="2"/>
</dbReference>
<accession>A0A9N9GWZ0</accession>
<dbReference type="InterPro" id="IPR011009">
    <property type="entry name" value="Kinase-like_dom_sf"/>
</dbReference>
<gene>
    <name evidence="2" type="ORF">RFULGI_LOCUS7777</name>
</gene>
<dbReference type="PROSITE" id="PS50011">
    <property type="entry name" value="PROTEIN_KINASE_DOM"/>
    <property type="match status" value="1"/>
</dbReference>
<protein>
    <submittedName>
        <fullName evidence="2">8208_t:CDS:1</fullName>
    </submittedName>
</protein>
<dbReference type="AlphaFoldDB" id="A0A9N9GWZ0"/>
<keyword evidence="3" id="KW-1185">Reference proteome</keyword>
<sequence>MSTFNFTTSTLTLKAIQDWTVKTVEAFLKFKQRDFSLSDAEIKKVVDCSFNGSALLNHGKKRRRMLEDNTSEYCRQIATPFESPPNISELNSILLQPFNLKIPLSPLLYKQCEALCTGNFPIIDYFIESPWDTQLDEEDARHPAELSNYCYVALQGADVGSSEFSRISDWDSLLRNPTSVLRQHFRTKYLWKANRNTNDSSITLAGFRPDYWECLNDVLVFKGEEKPTEDGLKDAKKELISKMRAWNRCLYGDLKYILAYAAGEQEVKAAIRCVLNALVDLHELGYVHRDVRWPNILQVTDNSWMLIDLECAGIDDERVDFGPLEDWAPEVIETKIYTKKADVYMVGRLFRKVFISYSEKAYEFEKATTAELEFRLTAQEAQQYKAYITDLGLSISFDEKQEGHIYGVLPYLAPEVLKGERFTQAEKKEEINKSMLIFL</sequence>
<dbReference type="EMBL" id="CAJVPZ010011694">
    <property type="protein sequence ID" value="CAG8632676.1"/>
    <property type="molecule type" value="Genomic_DNA"/>
</dbReference>
<dbReference type="OrthoDB" id="1668230at2759"/>
<dbReference type="SUPFAM" id="SSF56112">
    <property type="entry name" value="Protein kinase-like (PK-like)"/>
    <property type="match status" value="1"/>
</dbReference>
<dbReference type="PANTHER" id="PTHR24347">
    <property type="entry name" value="SERINE/THREONINE-PROTEIN KINASE"/>
    <property type="match status" value="1"/>
</dbReference>